<dbReference type="EMBL" id="CP146598">
    <property type="protein sequence ID" value="WWY03046.1"/>
    <property type="molecule type" value="Genomic_DNA"/>
</dbReference>
<proteinExistence type="predicted"/>
<organism evidence="1">
    <name type="scientific">Neisseria leonii</name>
    <dbReference type="NCBI Taxonomy" id="2995413"/>
    <lineage>
        <taxon>Bacteria</taxon>
        <taxon>Pseudomonadati</taxon>
        <taxon>Pseudomonadota</taxon>
        <taxon>Betaproteobacteria</taxon>
        <taxon>Neisseriales</taxon>
        <taxon>Neisseriaceae</taxon>
        <taxon>Neisseria</taxon>
    </lineage>
</organism>
<evidence type="ECO:0000313" key="1">
    <source>
        <dbReference type="EMBL" id="MDD9328295.1"/>
    </source>
</evidence>
<dbReference type="AlphaFoldDB" id="A0A9X4E2B8"/>
<dbReference type="Proteomes" id="UP001149607">
    <property type="component" value="Chromosome"/>
</dbReference>
<reference evidence="1" key="1">
    <citation type="submission" date="2022-10" db="EMBL/GenBank/DDBJ databases">
        <authorList>
            <person name="Boutroux M."/>
        </authorList>
    </citation>
    <scope>NUCLEOTIDE SEQUENCE</scope>
    <source>
        <strain evidence="1">51.81</strain>
    </source>
</reference>
<dbReference type="InterPro" id="IPR008554">
    <property type="entry name" value="Glutaredoxin-like"/>
</dbReference>
<dbReference type="SUPFAM" id="SSF52833">
    <property type="entry name" value="Thioredoxin-like"/>
    <property type="match status" value="1"/>
</dbReference>
<reference evidence="2" key="2">
    <citation type="submission" date="2024-02" db="EMBL/GenBank/DDBJ databases">
        <title>Neisseria leonii sp. nov.</title>
        <authorList>
            <person name="Boutroux M."/>
            <person name="Favre-Rochex S."/>
            <person name="Gorgette O."/>
            <person name="Touak G."/>
            <person name="Muhle E."/>
            <person name="Chesneau O."/>
            <person name="Clermont D."/>
            <person name="Rahi P."/>
        </authorList>
    </citation>
    <scope>NUCLEOTIDE SEQUENCE</scope>
    <source>
        <strain evidence="2">51.81</strain>
    </source>
</reference>
<evidence type="ECO:0000313" key="2">
    <source>
        <dbReference type="EMBL" id="WWY03046.1"/>
    </source>
</evidence>
<protein>
    <submittedName>
        <fullName evidence="1">Glutaredoxin family protein</fullName>
    </submittedName>
</protein>
<dbReference type="EMBL" id="JAPQFL010000005">
    <property type="protein sequence ID" value="MDD9328295.1"/>
    <property type="molecule type" value="Genomic_DNA"/>
</dbReference>
<sequence length="86" mass="9874">MKLTLLFREYCSLCHRMRDRLHVFQTAYGFDLDIIDIDDFPDLEQQYNEKVPVLLHGAHEICHWHLDEAALLAYLGQAGGTAGRGT</sequence>
<dbReference type="RefSeq" id="WP_274585394.1">
    <property type="nucleotide sequence ID" value="NZ_CP145811.1"/>
</dbReference>
<keyword evidence="3" id="KW-1185">Reference proteome</keyword>
<dbReference type="InterPro" id="IPR036249">
    <property type="entry name" value="Thioredoxin-like_sf"/>
</dbReference>
<dbReference type="Gene3D" id="3.40.30.10">
    <property type="entry name" value="Glutaredoxin"/>
    <property type="match status" value="1"/>
</dbReference>
<gene>
    <name evidence="1" type="ORF">ORY91_001715</name>
    <name evidence="2" type="ORF">V9W64_10260</name>
</gene>
<accession>A0A9X4E2B8</accession>
<evidence type="ECO:0000313" key="3">
    <source>
        <dbReference type="Proteomes" id="UP001149607"/>
    </source>
</evidence>
<name>A0A9X4E2B8_9NEIS</name>
<dbReference type="Pfam" id="PF05768">
    <property type="entry name" value="Glrx-like"/>
    <property type="match status" value="1"/>
</dbReference>